<comment type="caution">
    <text evidence="2">The sequence shown here is derived from an EMBL/GenBank/DDBJ whole genome shotgun (WGS) entry which is preliminary data.</text>
</comment>
<dbReference type="SUPFAM" id="SSF55729">
    <property type="entry name" value="Acyl-CoA N-acyltransferases (Nat)"/>
    <property type="match status" value="1"/>
</dbReference>
<evidence type="ECO:0000313" key="3">
    <source>
        <dbReference type="Proteomes" id="UP000637720"/>
    </source>
</evidence>
<organism evidence="2 3">
    <name type="scientific">Calditerricola satsumensis</name>
    <dbReference type="NCBI Taxonomy" id="373054"/>
    <lineage>
        <taxon>Bacteria</taxon>
        <taxon>Bacillati</taxon>
        <taxon>Bacillota</taxon>
        <taxon>Bacilli</taxon>
        <taxon>Bacillales</taxon>
        <taxon>Bacillaceae</taxon>
        <taxon>Calditerricola</taxon>
    </lineage>
</organism>
<dbReference type="CDD" id="cd04301">
    <property type="entry name" value="NAT_SF"/>
    <property type="match status" value="1"/>
</dbReference>
<dbReference type="Pfam" id="PF13508">
    <property type="entry name" value="Acetyltransf_7"/>
    <property type="match status" value="1"/>
</dbReference>
<dbReference type="Proteomes" id="UP000637720">
    <property type="component" value="Unassembled WGS sequence"/>
</dbReference>
<reference evidence="2" key="2">
    <citation type="submission" date="2020-09" db="EMBL/GenBank/DDBJ databases">
        <authorList>
            <person name="Sun Q."/>
            <person name="Ohkuma M."/>
        </authorList>
    </citation>
    <scope>NUCLEOTIDE SEQUENCE</scope>
    <source>
        <strain evidence="2">JCM 14719</strain>
    </source>
</reference>
<sequence>MKIRVVPPAEWERLRPRVLALVRRHGDRRITHRAIRWLRHLGPDDLNQPGTLVVVAQTAKGGLAGCLAACDYGRKESLVVVHPAFRRRGIAKALTAAVIHRLGKLYVRVAVDNVPSLKTCFSLGMVAFRLFTGPTGKPTLWLGCGDWRPEDVGTSRNP</sequence>
<dbReference type="GO" id="GO:0016747">
    <property type="term" value="F:acyltransferase activity, transferring groups other than amino-acyl groups"/>
    <property type="evidence" value="ECO:0007669"/>
    <property type="project" value="InterPro"/>
</dbReference>
<dbReference type="EMBL" id="BMOF01000003">
    <property type="protein sequence ID" value="GGJ92834.1"/>
    <property type="molecule type" value="Genomic_DNA"/>
</dbReference>
<protein>
    <recommendedName>
        <fullName evidence="1">N-acetyltransferase domain-containing protein</fullName>
    </recommendedName>
</protein>
<dbReference type="InterPro" id="IPR000182">
    <property type="entry name" value="GNAT_dom"/>
</dbReference>
<proteinExistence type="predicted"/>
<accession>A0A8J3B8E3</accession>
<evidence type="ECO:0000259" key="1">
    <source>
        <dbReference type="PROSITE" id="PS51186"/>
    </source>
</evidence>
<name>A0A8J3B8E3_9BACI</name>
<keyword evidence="3" id="KW-1185">Reference proteome</keyword>
<dbReference type="AlphaFoldDB" id="A0A8J3B8E3"/>
<dbReference type="InterPro" id="IPR016181">
    <property type="entry name" value="Acyl_CoA_acyltransferase"/>
</dbReference>
<feature type="domain" description="N-acetyltransferase" evidence="1">
    <location>
        <begin position="1"/>
        <end position="147"/>
    </location>
</feature>
<dbReference type="Gene3D" id="3.40.630.30">
    <property type="match status" value="1"/>
</dbReference>
<evidence type="ECO:0000313" key="2">
    <source>
        <dbReference type="EMBL" id="GGJ92834.1"/>
    </source>
</evidence>
<reference evidence="2" key="1">
    <citation type="journal article" date="2014" name="Int. J. Syst. Evol. Microbiol.">
        <title>Complete genome sequence of Corynebacterium casei LMG S-19264T (=DSM 44701T), isolated from a smear-ripened cheese.</title>
        <authorList>
            <consortium name="US DOE Joint Genome Institute (JGI-PGF)"/>
            <person name="Walter F."/>
            <person name="Albersmeier A."/>
            <person name="Kalinowski J."/>
            <person name="Ruckert C."/>
        </authorList>
    </citation>
    <scope>NUCLEOTIDE SEQUENCE</scope>
    <source>
        <strain evidence="2">JCM 14719</strain>
    </source>
</reference>
<dbReference type="PROSITE" id="PS51186">
    <property type="entry name" value="GNAT"/>
    <property type="match status" value="1"/>
</dbReference>
<gene>
    <name evidence="2" type="ORF">GCM10007043_03150</name>
</gene>
<dbReference type="RefSeq" id="WP_054668881.1">
    <property type="nucleotide sequence ID" value="NZ_BMOF01000003.1"/>
</dbReference>